<name>A0A8S0W2N2_9FIRM</name>
<dbReference type="Proteomes" id="UP001071230">
    <property type="component" value="Unassembled WGS sequence"/>
</dbReference>
<dbReference type="InterPro" id="IPR036318">
    <property type="entry name" value="FAD-bd_PCMH-like_sf"/>
</dbReference>
<dbReference type="InterPro" id="IPR051312">
    <property type="entry name" value="Diverse_Substr_Oxidored"/>
</dbReference>
<feature type="domain" description="FAD-binding PCMH-type" evidence="4">
    <location>
        <begin position="1"/>
        <end position="176"/>
    </location>
</feature>
<dbReference type="PROSITE" id="PS51387">
    <property type="entry name" value="FAD_PCMH"/>
    <property type="match status" value="1"/>
</dbReference>
<dbReference type="InterPro" id="IPR002346">
    <property type="entry name" value="Mopterin_DH_FAD-bd"/>
</dbReference>
<dbReference type="SUPFAM" id="SSF56176">
    <property type="entry name" value="FAD-binding/transporter-associated domain-like"/>
    <property type="match status" value="1"/>
</dbReference>
<dbReference type="Pfam" id="PF03450">
    <property type="entry name" value="CO_deh_flav_C"/>
    <property type="match status" value="1"/>
</dbReference>
<organism evidence="5">
    <name type="scientific">Acididesulfobacillus acetoxydans</name>
    <dbReference type="NCBI Taxonomy" id="1561005"/>
    <lineage>
        <taxon>Bacteria</taxon>
        <taxon>Bacillati</taxon>
        <taxon>Bacillota</taxon>
        <taxon>Clostridia</taxon>
        <taxon>Eubacteriales</taxon>
        <taxon>Peptococcaceae</taxon>
        <taxon>Acididesulfobacillus</taxon>
    </lineage>
</organism>
<evidence type="ECO:0000256" key="2">
    <source>
        <dbReference type="ARBA" id="ARBA00022827"/>
    </source>
</evidence>
<dbReference type="EC" id="1.-.-.-" evidence="5"/>
<protein>
    <submittedName>
        <fullName evidence="6">Aerobic-type carbon monoxide dehydrogenase, middle subunit CoxM/CutM-like protein</fullName>
    </submittedName>
    <submittedName>
        <fullName evidence="5">CO dehydrogenase flavoprotein C-terminal domain</fullName>
        <ecNumber evidence="5">1.-.-.-</ecNumber>
        <ecNumber evidence="5">1.1.-.-</ecNumber>
    </submittedName>
</protein>
<keyword evidence="3 5" id="KW-0560">Oxidoreductase</keyword>
<evidence type="ECO:0000259" key="4">
    <source>
        <dbReference type="PROSITE" id="PS51387"/>
    </source>
</evidence>
<dbReference type="FunFam" id="3.30.465.10:FF:000017">
    <property type="entry name" value="Xanthine dehydrogenase, FAD binding subunit"/>
    <property type="match status" value="1"/>
</dbReference>
<evidence type="ECO:0000313" key="6">
    <source>
        <dbReference type="EMBL" id="CEJ09239.1"/>
    </source>
</evidence>
<dbReference type="InterPro" id="IPR036683">
    <property type="entry name" value="CO_DH_flav_C_dom_sf"/>
</dbReference>
<keyword evidence="7" id="KW-1185">Reference proteome</keyword>
<dbReference type="PANTHER" id="PTHR42659">
    <property type="entry name" value="XANTHINE DEHYDROGENASE SUBUNIT C-RELATED"/>
    <property type="match status" value="1"/>
</dbReference>
<proteinExistence type="predicted"/>
<dbReference type="Pfam" id="PF00941">
    <property type="entry name" value="FAD_binding_5"/>
    <property type="match status" value="1"/>
</dbReference>
<dbReference type="EC" id="1.1.-.-" evidence="5"/>
<dbReference type="SUPFAM" id="SSF55447">
    <property type="entry name" value="CO dehydrogenase flavoprotein C-terminal domain-like"/>
    <property type="match status" value="1"/>
</dbReference>
<dbReference type="InterPro" id="IPR016167">
    <property type="entry name" value="FAD-bd_PCMH_sub1"/>
</dbReference>
<evidence type="ECO:0000256" key="1">
    <source>
        <dbReference type="ARBA" id="ARBA00022630"/>
    </source>
</evidence>
<dbReference type="KEGG" id="aacx:DEACI_1471"/>
<gene>
    <name evidence="5" type="ORF">DEACI_1471</name>
    <name evidence="6" type="ORF">DEACI_3723</name>
</gene>
<dbReference type="Gene3D" id="3.30.43.10">
    <property type="entry name" value="Uridine Diphospho-n-acetylenolpyruvylglucosamine Reductase, domain 2"/>
    <property type="match status" value="1"/>
</dbReference>
<dbReference type="PANTHER" id="PTHR42659:SF2">
    <property type="entry name" value="XANTHINE DEHYDROGENASE SUBUNIT C-RELATED"/>
    <property type="match status" value="1"/>
</dbReference>
<reference evidence="6" key="1">
    <citation type="submission" date="2014-11" db="EMBL/GenBank/DDBJ databases">
        <authorList>
            <person name="Hornung B.V."/>
        </authorList>
    </citation>
    <scope>NUCLEOTIDE SEQUENCE</scope>
    <source>
        <strain evidence="6">INE</strain>
    </source>
</reference>
<evidence type="ECO:0000313" key="7">
    <source>
        <dbReference type="Proteomes" id="UP001071230"/>
    </source>
</evidence>
<dbReference type="Gene3D" id="3.30.465.10">
    <property type="match status" value="1"/>
</dbReference>
<evidence type="ECO:0000256" key="3">
    <source>
        <dbReference type="ARBA" id="ARBA00023002"/>
    </source>
</evidence>
<dbReference type="GO" id="GO:0071949">
    <property type="term" value="F:FAD binding"/>
    <property type="evidence" value="ECO:0007669"/>
    <property type="project" value="InterPro"/>
</dbReference>
<keyword evidence="2" id="KW-0274">FAD</keyword>
<dbReference type="Gene3D" id="3.30.390.50">
    <property type="entry name" value="CO dehydrogenase flavoprotein, C-terminal domain"/>
    <property type="match status" value="1"/>
</dbReference>
<evidence type="ECO:0000313" key="5">
    <source>
        <dbReference type="EMBL" id="CAA7600818.1"/>
    </source>
</evidence>
<dbReference type="GO" id="GO:0016491">
    <property type="term" value="F:oxidoreductase activity"/>
    <property type="evidence" value="ECO:0007669"/>
    <property type="project" value="UniProtKB-KW"/>
</dbReference>
<dbReference type="InterPro" id="IPR005107">
    <property type="entry name" value="CO_DH_flav_C"/>
</dbReference>
<sequence length="291" mass="31103">MFELDAYYQPESLAVALELLAKSDGKLRPLAGGTDLVPALAKRKIHCPGLIDLSAVSELRAIIAREHEIQIGSMSTFAQIEEFLVIRNRFPLLSEAAASVGSPQIRNTGTIGGNIANASPAADMVTALIALEAEVRLDSSEGFRTVPLQNILEGAGKTHIRPQEIITNILIRPLAPGSRSGYIKLGRRRALAIARLNLAVILAVHENKISLARVALGAVGPNPCRSSALETTLEGQQISSTLVDTFASEAEKEVVRMLGSRPSVSYKQEAVKGIARELLPRLFSSTEGVVA</sequence>
<keyword evidence="1" id="KW-0285">Flavoprotein</keyword>
<dbReference type="InterPro" id="IPR016166">
    <property type="entry name" value="FAD-bd_PCMH"/>
</dbReference>
<dbReference type="InterPro" id="IPR016169">
    <property type="entry name" value="FAD-bd_PCMH_sub2"/>
</dbReference>
<dbReference type="AlphaFoldDB" id="A0A8S0W2N2"/>
<dbReference type="RefSeq" id="WP_240984426.1">
    <property type="nucleotide sequence ID" value="NZ_CDGJ01000117.1"/>
</dbReference>
<dbReference type="Proteomes" id="UP000836597">
    <property type="component" value="Chromosome"/>
</dbReference>
<dbReference type="SMART" id="SM01092">
    <property type="entry name" value="CO_deh_flav_C"/>
    <property type="match status" value="1"/>
</dbReference>
<dbReference type="EMBL" id="CDGJ01000117">
    <property type="protein sequence ID" value="CEJ09239.1"/>
    <property type="molecule type" value="Genomic_DNA"/>
</dbReference>
<reference evidence="5" key="2">
    <citation type="submission" date="2020-01" db="EMBL/GenBank/DDBJ databases">
        <authorList>
            <person name="Hornung B."/>
        </authorList>
    </citation>
    <scope>NUCLEOTIDE SEQUENCE</scope>
    <source>
        <strain evidence="5">PacBioINE</strain>
    </source>
</reference>
<accession>A0A8S0W2N2</accession>
<dbReference type="EMBL" id="LR746496">
    <property type="protein sequence ID" value="CAA7600818.1"/>
    <property type="molecule type" value="Genomic_DNA"/>
</dbReference>